<dbReference type="InterPro" id="IPR013783">
    <property type="entry name" value="Ig-like_fold"/>
</dbReference>
<dbReference type="InterPro" id="IPR007119">
    <property type="entry name" value="Phage_tail_spike_N"/>
</dbReference>
<accession>A0A5P8PI20</accession>
<dbReference type="Pfam" id="PF06605">
    <property type="entry name" value="Prophage_tail"/>
    <property type="match status" value="1"/>
</dbReference>
<keyword evidence="3" id="KW-1185">Reference proteome</keyword>
<dbReference type="InterPro" id="IPR010572">
    <property type="entry name" value="Tail_dom"/>
</dbReference>
<evidence type="ECO:0000259" key="1">
    <source>
        <dbReference type="Pfam" id="PF06605"/>
    </source>
</evidence>
<dbReference type="RefSeq" id="YP_010644422.1">
    <property type="nucleotide sequence ID" value="NC_070625.1"/>
</dbReference>
<dbReference type="Gene3D" id="2.60.40.10">
    <property type="entry name" value="Immunoglobulins"/>
    <property type="match status" value="1"/>
</dbReference>
<dbReference type="EMBL" id="MN176227">
    <property type="protein sequence ID" value="QFR56324.1"/>
    <property type="molecule type" value="Genomic_DNA"/>
</dbReference>
<protein>
    <submittedName>
        <fullName evidence="2">Tail tip protein</fullName>
    </submittedName>
</protein>
<organism evidence="2 3">
    <name type="scientific">Bacillus phage 049ML001</name>
    <dbReference type="NCBI Taxonomy" id="2601660"/>
    <lineage>
        <taxon>Viruses</taxon>
        <taxon>Duplodnaviria</taxon>
        <taxon>Heunggongvirae</taxon>
        <taxon>Uroviricota</taxon>
        <taxon>Caudoviricetes</taxon>
        <taxon>Trautnerviridae</taxon>
        <taxon>Polsinellivirinae</taxon>
        <taxon>Rivavirus</taxon>
        <taxon>Rivavirus rv049ML001</taxon>
    </lineage>
</organism>
<proteinExistence type="predicted"/>
<dbReference type="GeneID" id="77850648"/>
<evidence type="ECO:0000313" key="3">
    <source>
        <dbReference type="Proteomes" id="UP000326995"/>
    </source>
</evidence>
<dbReference type="NCBIfam" id="TIGR01665">
    <property type="entry name" value="put_anti_recept"/>
    <property type="match status" value="1"/>
</dbReference>
<name>A0A5P8PI20_9CAUD</name>
<feature type="domain" description="Tail spike" evidence="1">
    <location>
        <begin position="106"/>
        <end position="378"/>
    </location>
</feature>
<dbReference type="SMR" id="A0A5P8PI20"/>
<sequence>MSKNIWIMSNFEVLLTTLTGDRDAGGCRYWNGSFEEPLSPGETATYQFYADASHPNSKYVINDNKVIFKEPEEYGGEYRMFTIIDTELGRSEQDGRYIIATCEPAWYELDDDFIENIRPTDKTPQEALDLILKGTRYVGEVDPDLQMKASDSFYQVSVKEAVIQFFQTWGGYFKDTIEFDGNEIIRRVIKSLKRRGAANGVRFEHDKDITGIRRNITGYPKTALYPYGASLEMTDEEGNATGGYTRYIDIKDVVWSTANNDPVDKPAGQAWIGDPDLLKVFGRPMPDGSLRHRWTRWQNEDIQTPEELIKAAYYDLINNVSKAIVNYNVEVAPKNVKLGDTCIILDREFATPIELEADVIKMTYFTDRPEEGATIELGEYLNLDDIERQIGAINDRFKKNEGKWNTGGGITEVTDGAFPDKKPPKPSNITVKSMFQSIFLSWNYDPSSYIAGYRVYASKTPGFTPTDNDIIFEGKMSGYEHKVGNNETWYYRLSTVNYHKTESDMSDQYSAQSERIMNDDILFGAITADKLANLAVTADAISRNFDEANILPGSLLRSSDLFNISASISVKEVGGFNEATVTKGTTSYTLFGMTTGGRPKLSIVKDQVYTLSFELKRNTLTDFSYIQLRTQDGTRYDITNTLQDISSTPSNEFVKHDIVFTGPATFSDGRIVLGGNTATEADTATFVVRKVQIRKGDVRKEFGFSPYDTQLTDGVITSALIADAAIGSAAIQNAAIKNAHLGTAIVDTANIKDAAITSAKIKELSADLITSGTINAINITGSLIRGGRFEPLNESSAYESYIEGNKIYQRFDYTMSSQPFERYDEMEITTGKISMITGSREGGTDQPLRFLDLEDASVKMSGNTSQTGYSSMDLLCNDKILGGSDPFSRVQMNISGSKSLSIWSGLNAGKKYANFDARNSDFMQLIGPEIDIFADDAMQLRSGTGVNMTVTGTGNIDIIPGGERQVRIRAGNNPGSIQPLISALVDPSISDIHGALQTNLSVKLQQYNVTMPSTGDAYAAAYVDVPPPYDTENIFLVVPIAYGSYSDHVQATITSQSTSGFRCYVRGTGSSTAILGRTFPVRFVIFYEIQ</sequence>
<dbReference type="KEGG" id="vg:77850648"/>
<reference evidence="2 3" key="1">
    <citation type="submission" date="2019-07" db="EMBL/GenBank/DDBJ databases">
        <authorList>
            <person name="Tomko B.E."/>
            <person name="Krukonis G.P."/>
            <person name="Delesalle V.A."/>
        </authorList>
    </citation>
    <scope>NUCLEOTIDE SEQUENCE [LARGE SCALE GENOMIC DNA]</scope>
</reference>
<evidence type="ECO:0000313" key="2">
    <source>
        <dbReference type="EMBL" id="QFR56324.1"/>
    </source>
</evidence>
<dbReference type="Proteomes" id="UP000326995">
    <property type="component" value="Segment"/>
</dbReference>
<gene>
    <name evidence="2" type="primary">21</name>
    <name evidence="2" type="ORF">049ML001_21</name>
</gene>